<organism evidence="1 2">
    <name type="scientific">Aureobasidium namibiae CBS 147.97</name>
    <dbReference type="NCBI Taxonomy" id="1043004"/>
    <lineage>
        <taxon>Eukaryota</taxon>
        <taxon>Fungi</taxon>
        <taxon>Dikarya</taxon>
        <taxon>Ascomycota</taxon>
        <taxon>Pezizomycotina</taxon>
        <taxon>Dothideomycetes</taxon>
        <taxon>Dothideomycetidae</taxon>
        <taxon>Dothideales</taxon>
        <taxon>Saccotheciaceae</taxon>
        <taxon>Aureobasidium</taxon>
    </lineage>
</organism>
<name>A0A074W5S1_9PEZI</name>
<evidence type="ECO:0000313" key="1">
    <source>
        <dbReference type="EMBL" id="KEQ68198.1"/>
    </source>
</evidence>
<protein>
    <submittedName>
        <fullName evidence="1">Uncharacterized protein</fullName>
    </submittedName>
</protein>
<reference evidence="1 2" key="1">
    <citation type="journal article" date="2014" name="BMC Genomics">
        <title>Genome sequencing of four Aureobasidium pullulans varieties: biotechnological potential, stress tolerance, and description of new species.</title>
        <authorList>
            <person name="Gostin Ar C."/>
            <person name="Ohm R.A."/>
            <person name="Kogej T."/>
            <person name="Sonjak S."/>
            <person name="Turk M."/>
            <person name="Zajc J."/>
            <person name="Zalar P."/>
            <person name="Grube M."/>
            <person name="Sun H."/>
            <person name="Han J."/>
            <person name="Sharma A."/>
            <person name="Chiniquy J."/>
            <person name="Ngan C.Y."/>
            <person name="Lipzen A."/>
            <person name="Barry K."/>
            <person name="Grigoriev I.V."/>
            <person name="Gunde-Cimerman N."/>
        </authorList>
    </citation>
    <scope>NUCLEOTIDE SEQUENCE [LARGE SCALE GENOMIC DNA]</scope>
    <source>
        <strain evidence="1 2">CBS 147.97</strain>
    </source>
</reference>
<proteinExistence type="predicted"/>
<gene>
    <name evidence="1" type="ORF">M436DRAFT_68365</name>
</gene>
<evidence type="ECO:0000313" key="2">
    <source>
        <dbReference type="Proteomes" id="UP000027730"/>
    </source>
</evidence>
<keyword evidence="2" id="KW-1185">Reference proteome</keyword>
<dbReference type="GeneID" id="25414408"/>
<dbReference type="RefSeq" id="XP_013422386.1">
    <property type="nucleotide sequence ID" value="XM_013566932.1"/>
</dbReference>
<dbReference type="EMBL" id="KL584735">
    <property type="protein sequence ID" value="KEQ68198.1"/>
    <property type="molecule type" value="Genomic_DNA"/>
</dbReference>
<dbReference type="Proteomes" id="UP000027730">
    <property type="component" value="Unassembled WGS sequence"/>
</dbReference>
<sequence length="403" mass="45374">MSFCLDLLSHSNQEKTSQNEDLINKHDKASNWSMAVISPDIILLIAKHAETSTLKSLRLASRTIASLISRTFAAKAFPYLNIQITEAGLTRLEDMCTSAMIAPYIQNIGINTQAPRHTTIYELRRALRKSPPMDPQGVVRDIVESLLSALYEYELLCSRGGIIDRLQSAFENLRRNRNTELILEIWDDGDGSCVGYKNEFDILWTMDGTTDPDGILDRGGMFCFDQFNQSRVLLALSRSGLSLKQLRVTSKAHLLAHPWDNVYNDLTLRDDMTSSYQCDDLSQIDVKEIHVVITLDCESWKQEPGFMLHRNSALHRLVANARSAKSFILEGQCRPAEFDAGPLLSSLALSRWSSVCLESLSIRASSLFQLRAEIGTSIKNLELRNVKWIQDTDQNHVDCFVGS</sequence>
<dbReference type="HOGENOM" id="CLU_683302_0_0_1"/>
<dbReference type="AlphaFoldDB" id="A0A074W5S1"/>
<accession>A0A074W5S1</accession>